<evidence type="ECO:0008006" key="4">
    <source>
        <dbReference type="Google" id="ProtNLM"/>
    </source>
</evidence>
<feature type="compositionally biased region" description="Low complexity" evidence="1">
    <location>
        <begin position="32"/>
        <end position="41"/>
    </location>
</feature>
<proteinExistence type="predicted"/>
<dbReference type="Gene3D" id="3.40.50.1820">
    <property type="entry name" value="alpha/beta hydrolase"/>
    <property type="match status" value="1"/>
</dbReference>
<feature type="compositionally biased region" description="Polar residues" evidence="1">
    <location>
        <begin position="1"/>
        <end position="19"/>
    </location>
</feature>
<dbReference type="SUPFAM" id="SSF53474">
    <property type="entry name" value="alpha/beta-Hydrolases"/>
    <property type="match status" value="1"/>
</dbReference>
<evidence type="ECO:0000256" key="1">
    <source>
        <dbReference type="SAM" id="MobiDB-lite"/>
    </source>
</evidence>
<evidence type="ECO:0000313" key="2">
    <source>
        <dbReference type="EMBL" id="SBS28000.1"/>
    </source>
</evidence>
<dbReference type="EMBL" id="FLOB01000002">
    <property type="protein sequence ID" value="SBS28000.1"/>
    <property type="molecule type" value="Genomic_DNA"/>
</dbReference>
<feature type="compositionally biased region" description="Low complexity" evidence="1">
    <location>
        <begin position="143"/>
        <end position="175"/>
    </location>
</feature>
<keyword evidence="3" id="KW-1185">Reference proteome</keyword>
<dbReference type="STRING" id="1792290.MSP8886_01024"/>
<evidence type="ECO:0000313" key="3">
    <source>
        <dbReference type="Proteomes" id="UP000092544"/>
    </source>
</evidence>
<dbReference type="AlphaFoldDB" id="A0A1A8T6Z9"/>
<accession>A0A1A8T6Z9</accession>
<feature type="region of interest" description="Disordered" evidence="1">
    <location>
        <begin position="141"/>
        <end position="177"/>
    </location>
</feature>
<reference evidence="2 3" key="1">
    <citation type="submission" date="2016-06" db="EMBL/GenBank/DDBJ databases">
        <authorList>
            <person name="Kjaerup R.B."/>
            <person name="Dalgaard T.S."/>
            <person name="Juul-Madsen H.R."/>
        </authorList>
    </citation>
    <scope>NUCLEOTIDE SEQUENCE [LARGE SCALE GENOMIC DNA]</scope>
    <source>
        <strain evidence="2 3">CECT 8886</strain>
    </source>
</reference>
<sequence>MISLSSNLLAAEDSQTNKAATPASPQKGAPPTQNSTNNTTTDTKRVIPTPQVNRIKALENRLKQNQQSHQINILNADNTPFLTLYRESQTRDTEGCVILLPSDNEHPDWPTVIAPLRNALPQYSWCTISMEIPDITPRANAITTFPEPSFPTTSSSTSNTATDNNSSENTKNSTELPNQKVVFDRLQAVITEAKQKGAKQIVLVGYGTGAAYAMTYLATNPQAANALAIINVDTAKPITDYQLAQQIRQINVPILDYYYGQSMALKRFALWRKQSANKRSDNSLNYVQMDAFAETQRSMDGRLILIQYVRGFLKQNTQQKEQLKPLPDYDKGLFYKDPSDDETE</sequence>
<protein>
    <recommendedName>
        <fullName evidence="4">Alpha/beta hydrolase family protein</fullName>
    </recommendedName>
</protein>
<dbReference type="InterPro" id="IPR022529">
    <property type="entry name" value="DUF3530"/>
</dbReference>
<dbReference type="Pfam" id="PF12048">
    <property type="entry name" value="DUF3530"/>
    <property type="match status" value="1"/>
</dbReference>
<name>A0A1A8T6Z9_9GAMM</name>
<dbReference type="InterPro" id="IPR029058">
    <property type="entry name" value="AB_hydrolase_fold"/>
</dbReference>
<organism evidence="2 3">
    <name type="scientific">Marinomonas spartinae</name>
    <dbReference type="NCBI Taxonomy" id="1792290"/>
    <lineage>
        <taxon>Bacteria</taxon>
        <taxon>Pseudomonadati</taxon>
        <taxon>Pseudomonadota</taxon>
        <taxon>Gammaproteobacteria</taxon>
        <taxon>Oceanospirillales</taxon>
        <taxon>Oceanospirillaceae</taxon>
        <taxon>Marinomonas</taxon>
    </lineage>
</organism>
<gene>
    <name evidence="2" type="ORF">MSP8886_01024</name>
</gene>
<dbReference type="Proteomes" id="UP000092544">
    <property type="component" value="Unassembled WGS sequence"/>
</dbReference>
<feature type="region of interest" description="Disordered" evidence="1">
    <location>
        <begin position="1"/>
        <end position="47"/>
    </location>
</feature>